<dbReference type="FunFam" id="3.30.110.10:FF:000001">
    <property type="entry name" value="Translation initiation factor IF-3"/>
    <property type="match status" value="1"/>
</dbReference>
<comment type="function">
    <text evidence="4 6">IF-3 binds to the 30S ribosomal subunit and shifts the equilibrium between 70S ribosomes and their 50S and 30S subunits in favor of the free subunits, thus enhancing the availability of 30S subunits on which protein synthesis initiation begins.</text>
</comment>
<evidence type="ECO:0000256" key="3">
    <source>
        <dbReference type="ARBA" id="ARBA00022917"/>
    </source>
</evidence>
<dbReference type="STRING" id="859654.BVAF_355"/>
<dbReference type="InterPro" id="IPR019813">
    <property type="entry name" value="Translation_initiation_fac3_CS"/>
</dbReference>
<dbReference type="InterPro" id="IPR019815">
    <property type="entry name" value="Translation_initiation_fac_3_C"/>
</dbReference>
<dbReference type="InterPro" id="IPR036788">
    <property type="entry name" value="T_IF-3_C_sf"/>
</dbReference>
<dbReference type="InterPro" id="IPR001288">
    <property type="entry name" value="Translation_initiation_fac_3"/>
</dbReference>
<keyword evidence="10" id="KW-1185">Reference proteome</keyword>
<dbReference type="GO" id="GO:0032790">
    <property type="term" value="P:ribosome disassembly"/>
    <property type="evidence" value="ECO:0007669"/>
    <property type="project" value="TreeGrafter"/>
</dbReference>
<dbReference type="Gene3D" id="3.10.20.80">
    <property type="entry name" value="Translation initiation factor 3 (IF-3), N-terminal domain"/>
    <property type="match status" value="1"/>
</dbReference>
<dbReference type="GO" id="GO:0003743">
    <property type="term" value="F:translation initiation factor activity"/>
    <property type="evidence" value="ECO:0007669"/>
    <property type="project" value="UniProtKB-UniRule"/>
</dbReference>
<dbReference type="GO" id="GO:0005829">
    <property type="term" value="C:cytosol"/>
    <property type="evidence" value="ECO:0007669"/>
    <property type="project" value="TreeGrafter"/>
</dbReference>
<dbReference type="PROSITE" id="PS00938">
    <property type="entry name" value="IF3"/>
    <property type="match status" value="1"/>
</dbReference>
<dbReference type="InterPro" id="IPR036787">
    <property type="entry name" value="T_IF-3_N_sf"/>
</dbReference>
<evidence type="ECO:0000259" key="7">
    <source>
        <dbReference type="Pfam" id="PF00707"/>
    </source>
</evidence>
<dbReference type="FunFam" id="3.10.20.80:FF:000001">
    <property type="entry name" value="Translation initiation factor IF-3"/>
    <property type="match status" value="1"/>
</dbReference>
<evidence type="ECO:0000259" key="8">
    <source>
        <dbReference type="Pfam" id="PF05198"/>
    </source>
</evidence>
<dbReference type="SUPFAM" id="SSF55200">
    <property type="entry name" value="Translation initiation factor IF3, C-terminal domain"/>
    <property type="match status" value="1"/>
</dbReference>
<dbReference type="SUPFAM" id="SSF54364">
    <property type="entry name" value="Translation initiation factor IF3, N-terminal domain"/>
    <property type="match status" value="1"/>
</dbReference>
<accession>E8Q702</accession>
<comment type="similarity">
    <text evidence="1 4 6">Belongs to the IF-3 family.</text>
</comment>
<evidence type="ECO:0000256" key="1">
    <source>
        <dbReference type="ARBA" id="ARBA00005439"/>
    </source>
</evidence>
<dbReference type="Pfam" id="PF05198">
    <property type="entry name" value="IF3_N"/>
    <property type="match status" value="1"/>
</dbReference>
<evidence type="ECO:0000313" key="10">
    <source>
        <dbReference type="Proteomes" id="UP000007464"/>
    </source>
</evidence>
<dbReference type="GO" id="GO:0043022">
    <property type="term" value="F:ribosome binding"/>
    <property type="evidence" value="ECO:0007669"/>
    <property type="project" value="UniProtKB-ARBA"/>
</dbReference>
<evidence type="ECO:0000256" key="5">
    <source>
        <dbReference type="NCBIfam" id="TIGR00168"/>
    </source>
</evidence>
<comment type="subcellular location">
    <subcellularLocation>
        <location evidence="4 6">Cytoplasm</location>
    </subcellularLocation>
</comment>
<dbReference type="HAMAP" id="MF_00080">
    <property type="entry name" value="IF_3"/>
    <property type="match status" value="1"/>
</dbReference>
<proteinExistence type="inferred from homology"/>
<dbReference type="NCBIfam" id="TIGR00168">
    <property type="entry name" value="infC"/>
    <property type="match status" value="1"/>
</dbReference>
<name>E8Q702_BLOVB</name>
<feature type="domain" description="Translation initiation factor 3 N-terminal" evidence="8">
    <location>
        <begin position="9"/>
        <end position="78"/>
    </location>
</feature>
<dbReference type="GO" id="GO:0016020">
    <property type="term" value="C:membrane"/>
    <property type="evidence" value="ECO:0007669"/>
    <property type="project" value="TreeGrafter"/>
</dbReference>
<dbReference type="HOGENOM" id="CLU_054919_3_2_6"/>
<keyword evidence="4" id="KW-0963">Cytoplasm</keyword>
<dbReference type="InterPro" id="IPR019814">
    <property type="entry name" value="Translation_initiation_fac_3_N"/>
</dbReference>
<evidence type="ECO:0000313" key="9">
    <source>
        <dbReference type="EMBL" id="ADV33749.1"/>
    </source>
</evidence>
<evidence type="ECO:0000256" key="6">
    <source>
        <dbReference type="RuleBase" id="RU000646"/>
    </source>
</evidence>
<comment type="subunit">
    <text evidence="4 6">Monomer.</text>
</comment>
<dbReference type="PANTHER" id="PTHR10938">
    <property type="entry name" value="TRANSLATION INITIATION FACTOR IF-3"/>
    <property type="match status" value="1"/>
</dbReference>
<evidence type="ECO:0000256" key="2">
    <source>
        <dbReference type="ARBA" id="ARBA00022540"/>
    </source>
</evidence>
<organism evidence="9 10">
    <name type="scientific">Blochmanniella vafra (strain BVAF)</name>
    <dbReference type="NCBI Taxonomy" id="859654"/>
    <lineage>
        <taxon>Bacteria</taxon>
        <taxon>Pseudomonadati</taxon>
        <taxon>Pseudomonadota</taxon>
        <taxon>Gammaproteobacteria</taxon>
        <taxon>Enterobacterales</taxon>
        <taxon>Enterobacteriaceae</taxon>
        <taxon>ant endosymbionts</taxon>
        <taxon>Candidatus Blochmanniella</taxon>
    </lineage>
</organism>
<dbReference type="AlphaFoldDB" id="E8Q702"/>
<dbReference type="Proteomes" id="UP000007464">
    <property type="component" value="Chromosome"/>
</dbReference>
<dbReference type="Pfam" id="PF00707">
    <property type="entry name" value="IF3_C"/>
    <property type="match status" value="1"/>
</dbReference>
<keyword evidence="3 4" id="KW-0648">Protein biosynthesis</keyword>
<sequence length="193" mass="22583">MQSFRLHRINREITLHKTRLTGVDGKQIGIVDFNEAIKQAESVGLDLVEISPNSDPPVCKIMDYGKFLYEKSKSTKEQKKKQKIIHVKEIKFRPSTDEGDYQTKLRNIIKFLSEGCKIKITLRFRGGELIHHQIGMKVLYRIRNELHELATIEFFPKKIEGRQMTMILIPKKIINKTNYSKNYNNDTNHDIIN</sequence>
<dbReference type="Gene3D" id="3.30.110.10">
    <property type="entry name" value="Translation initiation factor 3 (IF-3), C-terminal domain"/>
    <property type="match status" value="1"/>
</dbReference>
<keyword evidence="2 4" id="KW-0396">Initiation factor</keyword>
<dbReference type="PANTHER" id="PTHR10938:SF0">
    <property type="entry name" value="TRANSLATION INITIATION FACTOR IF-3, MITOCHONDRIAL"/>
    <property type="match status" value="1"/>
</dbReference>
<feature type="domain" description="Translation initiation factor 3 C-terminal" evidence="7">
    <location>
        <begin position="85"/>
        <end position="171"/>
    </location>
</feature>
<dbReference type="EMBL" id="CP002189">
    <property type="protein sequence ID" value="ADV33749.1"/>
    <property type="molecule type" value="Genomic_DNA"/>
</dbReference>
<protein>
    <recommendedName>
        <fullName evidence="4 5">Translation initiation factor IF-3</fullName>
    </recommendedName>
</protein>
<evidence type="ECO:0000256" key="4">
    <source>
        <dbReference type="HAMAP-Rule" id="MF_00080"/>
    </source>
</evidence>
<reference evidence="9 10" key="1">
    <citation type="journal article" date="2010" name="BMC Genomics">
        <title>Unprecedented loss of ammonia assimilation capability in a urease-encoding bacterial mutualist.</title>
        <authorList>
            <person name="Williams L.E."/>
            <person name="Wernegreen J.J."/>
        </authorList>
    </citation>
    <scope>NUCLEOTIDE SEQUENCE [LARGE SCALE GENOMIC DNA]</scope>
    <source>
        <strain evidence="9 10">BVAF</strain>
    </source>
</reference>
<dbReference type="KEGG" id="bva:BVAF_355"/>
<gene>
    <name evidence="4 9" type="primary">infC</name>
    <name evidence="9" type="ordered locus">BVAF_355</name>
</gene>